<keyword evidence="2" id="KW-1185">Reference proteome</keyword>
<proteinExistence type="predicted"/>
<organism evidence="1 2">
    <name type="scientific">Trifolium pratense</name>
    <name type="common">Red clover</name>
    <dbReference type="NCBI Taxonomy" id="57577"/>
    <lineage>
        <taxon>Eukaryota</taxon>
        <taxon>Viridiplantae</taxon>
        <taxon>Streptophyta</taxon>
        <taxon>Embryophyta</taxon>
        <taxon>Tracheophyta</taxon>
        <taxon>Spermatophyta</taxon>
        <taxon>Magnoliopsida</taxon>
        <taxon>eudicotyledons</taxon>
        <taxon>Gunneridae</taxon>
        <taxon>Pentapetalae</taxon>
        <taxon>rosids</taxon>
        <taxon>fabids</taxon>
        <taxon>Fabales</taxon>
        <taxon>Fabaceae</taxon>
        <taxon>Papilionoideae</taxon>
        <taxon>50 kb inversion clade</taxon>
        <taxon>NPAAA clade</taxon>
        <taxon>Hologalegina</taxon>
        <taxon>IRL clade</taxon>
        <taxon>Trifolieae</taxon>
        <taxon>Trifolium</taxon>
    </lineage>
</organism>
<protein>
    <submittedName>
        <fullName evidence="1">Uncharacterized protein</fullName>
    </submittedName>
</protein>
<sequence>MLLQRLKRWFRGYNASELELPIKPIHICYAQYISKHKYLMRLIGPSGFGGVLRHSNGKWIYGFAGTVGISTILHVELLAIYHGLKVAWDQGYRNIVCYSDSTLSIQLIGRDVNSWHHYASILTNIRDLVKRNWSIDFKHTKREANAVADLLAKAGAAGTNAWTEFREPPPAAIPLLQADAARVMFARI</sequence>
<reference evidence="1" key="1">
    <citation type="submission" date="2023-10" db="EMBL/GenBank/DDBJ databases">
        <authorList>
            <person name="Rodriguez Cubillos JULIANA M."/>
            <person name="De Vega J."/>
        </authorList>
    </citation>
    <scope>NUCLEOTIDE SEQUENCE</scope>
</reference>
<comment type="caution">
    <text evidence="1">The sequence shown here is derived from an EMBL/GenBank/DDBJ whole genome shotgun (WGS) entry which is preliminary data.</text>
</comment>
<evidence type="ECO:0000313" key="2">
    <source>
        <dbReference type="Proteomes" id="UP001177021"/>
    </source>
</evidence>
<evidence type="ECO:0000313" key="1">
    <source>
        <dbReference type="EMBL" id="CAJ2632849.1"/>
    </source>
</evidence>
<gene>
    <name evidence="1" type="ORF">MILVUS5_LOCUS4052</name>
</gene>
<dbReference type="EMBL" id="CASHSV030000001">
    <property type="protein sequence ID" value="CAJ2632849.1"/>
    <property type="molecule type" value="Genomic_DNA"/>
</dbReference>
<dbReference type="Proteomes" id="UP001177021">
    <property type="component" value="Unassembled WGS sequence"/>
</dbReference>
<accession>A0ACB0IKG3</accession>
<name>A0ACB0IKG3_TRIPR</name>